<name>A0A319EMX1_ASPSB</name>
<organism evidence="2 3">
    <name type="scientific">Aspergillus sclerotiicarbonarius (strain CBS 121057 / IBT 28362)</name>
    <dbReference type="NCBI Taxonomy" id="1448318"/>
    <lineage>
        <taxon>Eukaryota</taxon>
        <taxon>Fungi</taxon>
        <taxon>Dikarya</taxon>
        <taxon>Ascomycota</taxon>
        <taxon>Pezizomycotina</taxon>
        <taxon>Eurotiomycetes</taxon>
        <taxon>Eurotiomycetidae</taxon>
        <taxon>Eurotiales</taxon>
        <taxon>Aspergillaceae</taxon>
        <taxon>Aspergillus</taxon>
        <taxon>Aspergillus subgen. Circumdati</taxon>
    </lineage>
</organism>
<protein>
    <submittedName>
        <fullName evidence="2">Uncharacterized protein</fullName>
    </submittedName>
</protein>
<keyword evidence="3" id="KW-1185">Reference proteome</keyword>
<dbReference type="AlphaFoldDB" id="A0A319EMX1"/>
<dbReference type="VEuPathDB" id="FungiDB:BO78DRAFT_80603"/>
<evidence type="ECO:0000313" key="2">
    <source>
        <dbReference type="EMBL" id="PYI08098.1"/>
    </source>
</evidence>
<accession>A0A319EMX1</accession>
<sequence>MAAQAARKGRTQWPTPEIGFSRGKLWGGGGGRNQATSWWVMVIVEDEDPFRGVEIVLSLSRAKPAGPTKSRPRRAQSNPLTYNILLMYGVVYAVSQSPRVIRVFLVVLTSLLCYDQFSEAGGTDLLHPISESFGRFFLPPPSGAVTCVEIRVSAIRFNEGGGAHP</sequence>
<proteinExistence type="predicted"/>
<dbReference type="Proteomes" id="UP000248423">
    <property type="component" value="Unassembled WGS sequence"/>
</dbReference>
<dbReference type="EMBL" id="KZ826337">
    <property type="protein sequence ID" value="PYI08098.1"/>
    <property type="molecule type" value="Genomic_DNA"/>
</dbReference>
<evidence type="ECO:0000256" key="1">
    <source>
        <dbReference type="SAM" id="MobiDB-lite"/>
    </source>
</evidence>
<feature type="region of interest" description="Disordered" evidence="1">
    <location>
        <begin position="1"/>
        <end position="20"/>
    </location>
</feature>
<evidence type="ECO:0000313" key="3">
    <source>
        <dbReference type="Proteomes" id="UP000248423"/>
    </source>
</evidence>
<reference evidence="2 3" key="1">
    <citation type="submission" date="2018-02" db="EMBL/GenBank/DDBJ databases">
        <title>The genomes of Aspergillus section Nigri reveals drivers in fungal speciation.</title>
        <authorList>
            <consortium name="DOE Joint Genome Institute"/>
            <person name="Vesth T.C."/>
            <person name="Nybo J."/>
            <person name="Theobald S."/>
            <person name="Brandl J."/>
            <person name="Frisvad J.C."/>
            <person name="Nielsen K.F."/>
            <person name="Lyhne E.K."/>
            <person name="Kogle M.E."/>
            <person name="Kuo A."/>
            <person name="Riley R."/>
            <person name="Clum A."/>
            <person name="Nolan M."/>
            <person name="Lipzen A."/>
            <person name="Salamov A."/>
            <person name="Henrissat B."/>
            <person name="Wiebenga A."/>
            <person name="De vries R.P."/>
            <person name="Grigoriev I.V."/>
            <person name="Mortensen U.H."/>
            <person name="Andersen M.R."/>
            <person name="Baker S.E."/>
        </authorList>
    </citation>
    <scope>NUCLEOTIDE SEQUENCE [LARGE SCALE GENOMIC DNA]</scope>
    <source>
        <strain evidence="2 3">CBS 121057</strain>
    </source>
</reference>
<gene>
    <name evidence="2" type="ORF">BO78DRAFT_80603</name>
</gene>